<keyword evidence="3" id="KW-1185">Reference proteome</keyword>
<accession>A0AAW0KYX7</accession>
<evidence type="ECO:0000256" key="1">
    <source>
        <dbReference type="SAM" id="MobiDB-lite"/>
    </source>
</evidence>
<dbReference type="AlphaFoldDB" id="A0AAW0KYX7"/>
<sequence length="125" mass="14085">MSSVAPPTSVSDYNGYKDPRDKNMDAFSRGKTVDESLYAIRDRKVNITPDASLYALCQSWLRNGISEEFQGDESVEDLSPKDLLKRHVKHAKKIKGRAVTTNVEKIKINILEHGCKLQLHALTNK</sequence>
<gene>
    <name evidence="2" type="ORF">CFP56_010898</name>
</gene>
<dbReference type="Proteomes" id="UP000237347">
    <property type="component" value="Unassembled WGS sequence"/>
</dbReference>
<dbReference type="EMBL" id="PKMF04000186">
    <property type="protein sequence ID" value="KAK7844372.1"/>
    <property type="molecule type" value="Genomic_DNA"/>
</dbReference>
<feature type="compositionally biased region" description="Polar residues" evidence="1">
    <location>
        <begin position="1"/>
        <end position="12"/>
    </location>
</feature>
<organism evidence="2 3">
    <name type="scientific">Quercus suber</name>
    <name type="common">Cork oak</name>
    <dbReference type="NCBI Taxonomy" id="58331"/>
    <lineage>
        <taxon>Eukaryota</taxon>
        <taxon>Viridiplantae</taxon>
        <taxon>Streptophyta</taxon>
        <taxon>Embryophyta</taxon>
        <taxon>Tracheophyta</taxon>
        <taxon>Spermatophyta</taxon>
        <taxon>Magnoliopsida</taxon>
        <taxon>eudicotyledons</taxon>
        <taxon>Gunneridae</taxon>
        <taxon>Pentapetalae</taxon>
        <taxon>rosids</taxon>
        <taxon>fabids</taxon>
        <taxon>Fagales</taxon>
        <taxon>Fagaceae</taxon>
        <taxon>Quercus</taxon>
    </lineage>
</organism>
<feature type="non-terminal residue" evidence="2">
    <location>
        <position position="125"/>
    </location>
</feature>
<evidence type="ECO:0000313" key="2">
    <source>
        <dbReference type="EMBL" id="KAK7844372.1"/>
    </source>
</evidence>
<evidence type="ECO:0000313" key="3">
    <source>
        <dbReference type="Proteomes" id="UP000237347"/>
    </source>
</evidence>
<name>A0AAW0KYX7_QUESU</name>
<comment type="caution">
    <text evidence="2">The sequence shown here is derived from an EMBL/GenBank/DDBJ whole genome shotgun (WGS) entry which is preliminary data.</text>
</comment>
<dbReference type="PANTHER" id="PTHR37173">
    <property type="entry name" value="HYDROXYPROLINE-RICH GLYCOPROTEIN FAMILY PROTEIN"/>
    <property type="match status" value="1"/>
</dbReference>
<feature type="region of interest" description="Disordered" evidence="1">
    <location>
        <begin position="1"/>
        <end position="28"/>
    </location>
</feature>
<reference evidence="2 3" key="1">
    <citation type="journal article" date="2018" name="Sci. Data">
        <title>The draft genome sequence of cork oak.</title>
        <authorList>
            <person name="Ramos A.M."/>
            <person name="Usie A."/>
            <person name="Barbosa P."/>
            <person name="Barros P.M."/>
            <person name="Capote T."/>
            <person name="Chaves I."/>
            <person name="Simoes F."/>
            <person name="Abreu I."/>
            <person name="Carrasquinho I."/>
            <person name="Faro C."/>
            <person name="Guimaraes J.B."/>
            <person name="Mendonca D."/>
            <person name="Nobrega F."/>
            <person name="Rodrigues L."/>
            <person name="Saibo N.J.M."/>
            <person name="Varela M.C."/>
            <person name="Egas C."/>
            <person name="Matos J."/>
            <person name="Miguel C.M."/>
            <person name="Oliveira M.M."/>
            <person name="Ricardo C.P."/>
            <person name="Goncalves S."/>
        </authorList>
    </citation>
    <scope>NUCLEOTIDE SEQUENCE [LARGE SCALE GENOMIC DNA]</scope>
    <source>
        <strain evidence="3">cv. HL8</strain>
    </source>
</reference>
<protein>
    <submittedName>
        <fullName evidence="2">Uncharacterized protein</fullName>
    </submittedName>
</protein>
<dbReference type="PANTHER" id="PTHR37173:SF1">
    <property type="entry name" value="PROLINE-RICH FAMILY PROTEIN"/>
    <property type="match status" value="1"/>
</dbReference>
<proteinExistence type="predicted"/>
<feature type="compositionally biased region" description="Basic and acidic residues" evidence="1">
    <location>
        <begin position="15"/>
        <end position="24"/>
    </location>
</feature>